<name>G3BBM7_CANTC</name>
<dbReference type="EMBL" id="GL996527">
    <property type="protein sequence ID" value="EGV62568.1"/>
    <property type="molecule type" value="Genomic_DNA"/>
</dbReference>
<dbReference type="PIRSF" id="PIRSF010372">
    <property type="entry name" value="PaiB"/>
    <property type="match status" value="1"/>
</dbReference>
<dbReference type="Proteomes" id="UP000000707">
    <property type="component" value="Unassembled WGS sequence"/>
</dbReference>
<organism evidence="2">
    <name type="scientific">Candida tenuis (strain ATCC 10573 / BCRC 21748 / CBS 615 / JCM 9827 / NBRC 10315 / NRRL Y-1498 / VKM Y-70)</name>
    <name type="common">Yeast</name>
    <name type="synonym">Yamadazyma tenuis</name>
    <dbReference type="NCBI Taxonomy" id="590646"/>
    <lineage>
        <taxon>Eukaryota</taxon>
        <taxon>Fungi</taxon>
        <taxon>Dikarya</taxon>
        <taxon>Ascomycota</taxon>
        <taxon>Saccharomycotina</taxon>
        <taxon>Pichiomycetes</taxon>
        <taxon>Debaryomycetaceae</taxon>
        <taxon>Yamadazyma</taxon>
    </lineage>
</organism>
<evidence type="ECO:0000313" key="1">
    <source>
        <dbReference type="EMBL" id="EGV62568.1"/>
    </source>
</evidence>
<dbReference type="PANTHER" id="PTHR35802">
    <property type="entry name" value="PROTEASE SYNTHASE AND SPORULATION PROTEIN PAI 2"/>
    <property type="match status" value="1"/>
</dbReference>
<dbReference type="EMBL" id="GL996527">
    <property type="protein sequence ID" value="EGV62569.1"/>
    <property type="molecule type" value="Genomic_DNA"/>
</dbReference>
<dbReference type="eggNOG" id="ENOG502RCZR">
    <property type="taxonomic scope" value="Eukaryota"/>
</dbReference>
<dbReference type="HOGENOM" id="CLU_065853_0_1_1"/>
<dbReference type="RefSeq" id="XP_006688739.1">
    <property type="nucleotide sequence ID" value="XM_006688676.1"/>
</dbReference>
<evidence type="ECO:0000313" key="2">
    <source>
        <dbReference type="Proteomes" id="UP000000707"/>
    </source>
</evidence>
<dbReference type="Gene3D" id="2.30.110.10">
    <property type="entry name" value="Electron Transport, Fmn-binding Protein, Chain A"/>
    <property type="match status" value="1"/>
</dbReference>
<dbReference type="STRING" id="590646.G3BBM7"/>
<dbReference type="KEGG" id="cten:90981617"/>
<dbReference type="Pfam" id="PF04299">
    <property type="entry name" value="FMN_bind_2"/>
    <property type="match status" value="1"/>
</dbReference>
<dbReference type="PANTHER" id="PTHR35802:SF1">
    <property type="entry name" value="PROTEASE SYNTHASE AND SPORULATION PROTEIN PAI 2"/>
    <property type="match status" value="1"/>
</dbReference>
<reference evidence="1 2" key="1">
    <citation type="journal article" date="2011" name="Proc. Natl. Acad. Sci. U.S.A.">
        <title>Comparative genomics of xylose-fermenting fungi for enhanced biofuel production.</title>
        <authorList>
            <person name="Wohlbach D.J."/>
            <person name="Kuo A."/>
            <person name="Sato T.K."/>
            <person name="Potts K.M."/>
            <person name="Salamov A.A."/>
            <person name="LaButti K.M."/>
            <person name="Sun H."/>
            <person name="Clum A."/>
            <person name="Pangilinan J.L."/>
            <person name="Lindquist E.A."/>
            <person name="Lucas S."/>
            <person name="Lapidus A."/>
            <person name="Jin M."/>
            <person name="Gunawan C."/>
            <person name="Balan V."/>
            <person name="Dale B.E."/>
            <person name="Jeffries T.W."/>
            <person name="Zinkel R."/>
            <person name="Barry K.W."/>
            <person name="Grigoriev I.V."/>
            <person name="Gasch A.P."/>
        </authorList>
    </citation>
    <scope>NUCLEOTIDE SEQUENCE [LARGE SCALE GENOMIC DNA]</scope>
    <source>
        <strain evidence="1">ATCC 10573</strain>
        <strain evidence="2">ATCC 10573 / BCRC 21748 / CBS 615 / JCM 9827 / NBRC 10315 / NRRL Y-1498 / VKM Y-70</strain>
    </source>
</reference>
<accession>G3BBM7</accession>
<sequence>MYIPDKYDAPEWEQQKSIIKEYPLAVLITSTEDGIIANHIPFNLVERDGKKILQAHLAKVNHQLPSLKDNDKVCVVFSSSDAYVTPSYYKTKEETHKVVPTWLFAAVHCYGSSTLIDDFDFIKKQHESLTDQEEAGREKPWAIDEAPEKYYKIMQKAIIGLEIEITKIEGKFKFEQKMRREDIDGVITGLAQDNIPRVSKFVEDSNKA</sequence>
<keyword evidence="2" id="KW-1185">Reference proteome</keyword>
<dbReference type="InterPro" id="IPR012349">
    <property type="entry name" value="Split_barrel_FMN-bd"/>
</dbReference>
<proteinExistence type="predicted"/>
<dbReference type="SUPFAM" id="SSF50475">
    <property type="entry name" value="FMN-binding split barrel"/>
    <property type="match status" value="1"/>
</dbReference>
<gene>
    <name evidence="1" type="ORF">CANTEDRAFT_115039</name>
</gene>
<dbReference type="GeneID" id="90981617"/>
<protein>
    <submittedName>
        <fullName evidence="1">Negative transcriptional regulator</fullName>
    </submittedName>
</protein>
<dbReference type="AlphaFoldDB" id="G3BBM7"/>
<dbReference type="InterPro" id="IPR007396">
    <property type="entry name" value="TR_PAI2-type"/>
</dbReference>